<keyword evidence="8" id="KW-1185">Reference proteome</keyword>
<evidence type="ECO:0000256" key="5">
    <source>
        <dbReference type="ARBA" id="ARBA00034769"/>
    </source>
</evidence>
<comment type="similarity">
    <text evidence="5 6">Belongs to the anion channel-forming bestrophin (TC 1.A.46) family. Calcium-sensitive chloride channel subfamily.</text>
</comment>
<evidence type="ECO:0000256" key="1">
    <source>
        <dbReference type="ARBA" id="ARBA00004370"/>
    </source>
</evidence>
<gene>
    <name evidence="7" type="primary">Best1_2</name>
    <name evidence="7" type="ORF">E2C01_035189</name>
</gene>
<evidence type="ECO:0000256" key="3">
    <source>
        <dbReference type="ARBA" id="ARBA00022989"/>
    </source>
</evidence>
<dbReference type="AlphaFoldDB" id="A0A5B7F8N7"/>
<dbReference type="Pfam" id="PF01062">
    <property type="entry name" value="Bestrophin"/>
    <property type="match status" value="1"/>
</dbReference>
<comment type="function">
    <text evidence="6">Forms chloride channels.</text>
</comment>
<dbReference type="PANTHER" id="PTHR10736">
    <property type="entry name" value="BESTROPHIN"/>
    <property type="match status" value="1"/>
</dbReference>
<comment type="caution">
    <text evidence="6">Lacks conserved residue(s) required for the propagation of feature annotation.</text>
</comment>
<keyword evidence="6" id="KW-0868">Chloride</keyword>
<dbReference type="InterPro" id="IPR000615">
    <property type="entry name" value="Bestrophin"/>
</dbReference>
<dbReference type="GO" id="GO:0005886">
    <property type="term" value="C:plasma membrane"/>
    <property type="evidence" value="ECO:0007669"/>
    <property type="project" value="UniProtKB-SubCell"/>
</dbReference>
<dbReference type="InterPro" id="IPR021134">
    <property type="entry name" value="Bestrophin-like"/>
</dbReference>
<evidence type="ECO:0000256" key="4">
    <source>
        <dbReference type="ARBA" id="ARBA00023136"/>
    </source>
</evidence>
<keyword evidence="6" id="KW-0406">Ion transport</keyword>
<keyword evidence="6" id="KW-1003">Cell membrane</keyword>
<keyword evidence="6" id="KW-0869">Chloride channel</keyword>
<evidence type="ECO:0000256" key="2">
    <source>
        <dbReference type="ARBA" id="ARBA00022692"/>
    </source>
</evidence>
<keyword evidence="2 6" id="KW-0812">Transmembrane</keyword>
<feature type="transmembrane region" description="Helical" evidence="6">
    <location>
        <begin position="37"/>
        <end position="57"/>
    </location>
</feature>
<dbReference type="Proteomes" id="UP000324222">
    <property type="component" value="Unassembled WGS sequence"/>
</dbReference>
<accession>A0A5B7F8N7</accession>
<dbReference type="PANTHER" id="PTHR10736:SF65">
    <property type="entry name" value="BESTROPHIN 1, ISOFORM C-RELATED"/>
    <property type="match status" value="1"/>
</dbReference>
<protein>
    <recommendedName>
        <fullName evidence="6">Bestrophin homolog</fullName>
    </recommendedName>
</protein>
<dbReference type="OrthoDB" id="201595at2759"/>
<comment type="subcellular location">
    <subcellularLocation>
        <location evidence="6">Cell membrane</location>
        <topology evidence="6">Multi-pass membrane protein</topology>
    </subcellularLocation>
    <subcellularLocation>
        <location evidence="1">Membrane</location>
    </subcellularLocation>
</comment>
<sequence>MTVQYIHRVASGSALMSFYLLKRNFEKLVLHCARFQAVLPVSFVLGFYVTLVVGRWWETYRRLPWPDNTAILLATHLPGQVSRVDTLILSVNTSCRILAGLIIR</sequence>
<keyword evidence="3 6" id="KW-1133">Transmembrane helix</keyword>
<organism evidence="7 8">
    <name type="scientific">Portunus trituberculatus</name>
    <name type="common">Swimming crab</name>
    <name type="synonym">Neptunus trituberculatus</name>
    <dbReference type="NCBI Taxonomy" id="210409"/>
    <lineage>
        <taxon>Eukaryota</taxon>
        <taxon>Metazoa</taxon>
        <taxon>Ecdysozoa</taxon>
        <taxon>Arthropoda</taxon>
        <taxon>Crustacea</taxon>
        <taxon>Multicrustacea</taxon>
        <taxon>Malacostraca</taxon>
        <taxon>Eumalacostraca</taxon>
        <taxon>Eucarida</taxon>
        <taxon>Decapoda</taxon>
        <taxon>Pleocyemata</taxon>
        <taxon>Brachyura</taxon>
        <taxon>Eubrachyura</taxon>
        <taxon>Portunoidea</taxon>
        <taxon>Portunidae</taxon>
        <taxon>Portuninae</taxon>
        <taxon>Portunus</taxon>
    </lineage>
</organism>
<name>A0A5B7F8N7_PORTR</name>
<keyword evidence="6" id="KW-0813">Transport</keyword>
<keyword evidence="6" id="KW-0407">Ion channel</keyword>
<comment type="caution">
    <text evidence="7">The sequence shown here is derived from an EMBL/GenBank/DDBJ whole genome shotgun (WGS) entry which is preliminary data.</text>
</comment>
<dbReference type="GO" id="GO:0034707">
    <property type="term" value="C:chloride channel complex"/>
    <property type="evidence" value="ECO:0007669"/>
    <property type="project" value="UniProtKB-KW"/>
</dbReference>
<evidence type="ECO:0000313" key="8">
    <source>
        <dbReference type="Proteomes" id="UP000324222"/>
    </source>
</evidence>
<dbReference type="EMBL" id="VSRR010005120">
    <property type="protein sequence ID" value="MPC41589.1"/>
    <property type="molecule type" value="Genomic_DNA"/>
</dbReference>
<dbReference type="GO" id="GO:0005254">
    <property type="term" value="F:chloride channel activity"/>
    <property type="evidence" value="ECO:0007669"/>
    <property type="project" value="UniProtKB-KW"/>
</dbReference>
<evidence type="ECO:0000313" key="7">
    <source>
        <dbReference type="EMBL" id="MPC41589.1"/>
    </source>
</evidence>
<evidence type="ECO:0000256" key="6">
    <source>
        <dbReference type="RuleBase" id="RU363126"/>
    </source>
</evidence>
<proteinExistence type="inferred from homology"/>
<keyword evidence="4 6" id="KW-0472">Membrane</keyword>
<reference evidence="7 8" key="1">
    <citation type="submission" date="2019-05" db="EMBL/GenBank/DDBJ databases">
        <title>Another draft genome of Portunus trituberculatus and its Hox gene families provides insights of decapod evolution.</title>
        <authorList>
            <person name="Jeong J.-H."/>
            <person name="Song I."/>
            <person name="Kim S."/>
            <person name="Choi T."/>
            <person name="Kim D."/>
            <person name="Ryu S."/>
            <person name="Kim W."/>
        </authorList>
    </citation>
    <scope>NUCLEOTIDE SEQUENCE [LARGE SCALE GENOMIC DNA]</scope>
    <source>
        <tissue evidence="7">Muscle</tissue>
    </source>
</reference>